<evidence type="ECO:0000256" key="3">
    <source>
        <dbReference type="ARBA" id="ARBA00022729"/>
    </source>
</evidence>
<dbReference type="Proteomes" id="UP000268007">
    <property type="component" value="Unassembled WGS sequence"/>
</dbReference>
<evidence type="ECO:0000313" key="9">
    <source>
        <dbReference type="Proteomes" id="UP000268007"/>
    </source>
</evidence>
<dbReference type="InterPro" id="IPR012944">
    <property type="entry name" value="SusD_RagB_dom"/>
</dbReference>
<evidence type="ECO:0000256" key="2">
    <source>
        <dbReference type="ARBA" id="ARBA00006275"/>
    </source>
</evidence>
<dbReference type="SUPFAM" id="SSF48452">
    <property type="entry name" value="TPR-like"/>
    <property type="match status" value="1"/>
</dbReference>
<sequence length="462" mass="52126">MKKQLKKFTYITLIITTCMSSCKKQDQFLATKPDQALSVPNTLADLRSLEENEAIFNLNEPALGEISSDDFYVLTSYWNNLSTLERNSYIWAKQIYNAGANVSDWSNAYSKVYNANVVLDALPNISYNNSQQDLYNQIKGTALFLRSYAFYDLVQTFAKPYDVITSTSDLGIPLRLSSDLNVKSTRATVKQCYDQILADLKTALPLLPPKITSQTQPSQVSAIALLARIYLATGDYISALKYADACLTQFNTLSDYNTLTTPTTTSINNTFVSEDIYHSTLNNYSILAVRRNVVVDSLLYASYDNNDLRKTKFFAILDGLLQFPRFVGSYDFNGNKYSGLATDEIYLIRAECYARSGNTTAAMSDLNTLLATRWKTGTYVPASAANADDALYRILLERRKELLYRGIRWTDLRRLNKEKRFAISLSRTVDGVSYTLPPNDPRYVLPIPDNEIQLSGIPQNER</sequence>
<keyword evidence="5" id="KW-0998">Cell outer membrane</keyword>
<protein>
    <submittedName>
        <fullName evidence="8">SusD-like starch-binding protein associating with outer membrane</fullName>
    </submittedName>
</protein>
<dbReference type="InterPro" id="IPR011990">
    <property type="entry name" value="TPR-like_helical_dom_sf"/>
</dbReference>
<comment type="similarity">
    <text evidence="2">Belongs to the SusD family.</text>
</comment>
<name>A0A495IW41_9SPHI</name>
<feature type="domain" description="RagB/SusD" evidence="6">
    <location>
        <begin position="344"/>
        <end position="455"/>
    </location>
</feature>
<dbReference type="RefSeq" id="WP_121196340.1">
    <property type="nucleotide sequence ID" value="NZ_RBKU01000001.1"/>
</dbReference>
<keyword evidence="9" id="KW-1185">Reference proteome</keyword>
<evidence type="ECO:0000256" key="4">
    <source>
        <dbReference type="ARBA" id="ARBA00023136"/>
    </source>
</evidence>
<comment type="subcellular location">
    <subcellularLocation>
        <location evidence="1">Cell outer membrane</location>
    </subcellularLocation>
</comment>
<accession>A0A495IW41</accession>
<dbReference type="Pfam" id="PF07980">
    <property type="entry name" value="SusD_RagB"/>
    <property type="match status" value="1"/>
</dbReference>
<reference evidence="8 9" key="1">
    <citation type="submission" date="2018-10" db="EMBL/GenBank/DDBJ databases">
        <title>Genomic Encyclopedia of Archaeal and Bacterial Type Strains, Phase II (KMG-II): from individual species to whole genera.</title>
        <authorList>
            <person name="Goeker M."/>
        </authorList>
    </citation>
    <scope>NUCLEOTIDE SEQUENCE [LARGE SCALE GENOMIC DNA]</scope>
    <source>
        <strain evidence="8 9">DSM 18602</strain>
    </source>
</reference>
<feature type="domain" description="SusD-like N-terminal" evidence="7">
    <location>
        <begin position="28"/>
        <end position="231"/>
    </location>
</feature>
<keyword evidence="3" id="KW-0732">Signal</keyword>
<evidence type="ECO:0000313" key="8">
    <source>
        <dbReference type="EMBL" id="RKR80561.1"/>
    </source>
</evidence>
<evidence type="ECO:0000259" key="6">
    <source>
        <dbReference type="Pfam" id="PF07980"/>
    </source>
</evidence>
<dbReference type="EMBL" id="RBKU01000001">
    <property type="protein sequence ID" value="RKR80561.1"/>
    <property type="molecule type" value="Genomic_DNA"/>
</dbReference>
<evidence type="ECO:0000256" key="1">
    <source>
        <dbReference type="ARBA" id="ARBA00004442"/>
    </source>
</evidence>
<dbReference type="OrthoDB" id="653598at2"/>
<organism evidence="8 9">
    <name type="scientific">Mucilaginibacter gracilis</name>
    <dbReference type="NCBI Taxonomy" id="423350"/>
    <lineage>
        <taxon>Bacteria</taxon>
        <taxon>Pseudomonadati</taxon>
        <taxon>Bacteroidota</taxon>
        <taxon>Sphingobacteriia</taxon>
        <taxon>Sphingobacteriales</taxon>
        <taxon>Sphingobacteriaceae</taxon>
        <taxon>Mucilaginibacter</taxon>
    </lineage>
</organism>
<dbReference type="InterPro" id="IPR033985">
    <property type="entry name" value="SusD-like_N"/>
</dbReference>
<dbReference type="AlphaFoldDB" id="A0A495IW41"/>
<gene>
    <name evidence="8" type="ORF">BDD43_0682</name>
</gene>
<comment type="caution">
    <text evidence="8">The sequence shown here is derived from an EMBL/GenBank/DDBJ whole genome shotgun (WGS) entry which is preliminary data.</text>
</comment>
<proteinExistence type="inferred from homology"/>
<evidence type="ECO:0000256" key="5">
    <source>
        <dbReference type="ARBA" id="ARBA00023237"/>
    </source>
</evidence>
<evidence type="ECO:0000259" key="7">
    <source>
        <dbReference type="Pfam" id="PF14322"/>
    </source>
</evidence>
<dbReference type="Gene3D" id="1.25.40.390">
    <property type="match status" value="1"/>
</dbReference>
<dbReference type="Pfam" id="PF14322">
    <property type="entry name" value="SusD-like_3"/>
    <property type="match status" value="1"/>
</dbReference>
<keyword evidence="4" id="KW-0472">Membrane</keyword>
<dbReference type="GO" id="GO:0009279">
    <property type="term" value="C:cell outer membrane"/>
    <property type="evidence" value="ECO:0007669"/>
    <property type="project" value="UniProtKB-SubCell"/>
</dbReference>